<sequence>MCAPCRSLLAGHLAGLPALYLACEQDLEVRRQHPIGMVRGRRPRGICLDDVTATVRSDTVRVLSSWCEMIIDERGAMRLGRLDVQTLTSFLQAHLDWLARHEAVADFAEEMAALVADAKRALDPARGRTVDLGRCATDGCGGTVRATVGAGGQGAVPQVRCDAGHSWQPRQWLDLRRRLDVPAGGAAAGRSTP</sequence>
<dbReference type="RefSeq" id="WP_067634740.1">
    <property type="nucleotide sequence ID" value="NZ_JAAXPI010000007.1"/>
</dbReference>
<name>A0A846YYT1_9ACTN</name>
<reference evidence="1 2" key="1">
    <citation type="submission" date="2020-04" db="EMBL/GenBank/DDBJ databases">
        <title>MicrobeNet Type strains.</title>
        <authorList>
            <person name="Nicholson A.C."/>
        </authorList>
    </citation>
    <scope>NUCLEOTIDE SEQUENCE [LARGE SCALE GENOMIC DNA]</scope>
    <source>
        <strain evidence="1 2">ATCC BAA-277</strain>
    </source>
</reference>
<keyword evidence="2" id="KW-1185">Reference proteome</keyword>
<dbReference type="Proteomes" id="UP000579250">
    <property type="component" value="Unassembled WGS sequence"/>
</dbReference>
<evidence type="ECO:0000313" key="2">
    <source>
        <dbReference type="Proteomes" id="UP000579250"/>
    </source>
</evidence>
<proteinExistence type="predicted"/>
<organism evidence="1 2">
    <name type="scientific">Actinomadura latina</name>
    <dbReference type="NCBI Taxonomy" id="163603"/>
    <lineage>
        <taxon>Bacteria</taxon>
        <taxon>Bacillati</taxon>
        <taxon>Actinomycetota</taxon>
        <taxon>Actinomycetes</taxon>
        <taxon>Streptosporangiales</taxon>
        <taxon>Thermomonosporaceae</taxon>
        <taxon>Actinomadura</taxon>
    </lineage>
</organism>
<protein>
    <submittedName>
        <fullName evidence="1">Uncharacterized protein</fullName>
    </submittedName>
</protein>
<dbReference type="EMBL" id="JAAXPI010000007">
    <property type="protein sequence ID" value="NKZ03744.1"/>
    <property type="molecule type" value="Genomic_DNA"/>
</dbReference>
<dbReference type="AlphaFoldDB" id="A0A846YYT1"/>
<evidence type="ECO:0000313" key="1">
    <source>
        <dbReference type="EMBL" id="NKZ03744.1"/>
    </source>
</evidence>
<gene>
    <name evidence="1" type="ORF">HGB48_08280</name>
</gene>
<comment type="caution">
    <text evidence="1">The sequence shown here is derived from an EMBL/GenBank/DDBJ whole genome shotgun (WGS) entry which is preliminary data.</text>
</comment>
<accession>A0A846YYT1</accession>